<organism evidence="3 4">
    <name type="scientific">Candidatus Endonucleibacter bathymodioli</name>
    <dbReference type="NCBI Taxonomy" id="539814"/>
    <lineage>
        <taxon>Bacteria</taxon>
        <taxon>Pseudomonadati</taxon>
        <taxon>Pseudomonadota</taxon>
        <taxon>Gammaproteobacteria</taxon>
        <taxon>Oceanospirillales</taxon>
        <taxon>Endozoicomonadaceae</taxon>
        <taxon>Candidatus Endonucleibacter</taxon>
    </lineage>
</organism>
<sequence length="194" mass="21399">MTYITKLVLVYFLAHVSGCATIIGGFSKEPIETNPRKRSWGNWMDDQTIETIATVNIQKTDPSFKNSRVKAISFNGTLLLIGQVPTAPMKAIASETAKTIYHVKQVYNELDVSPIITFLTQSNDSLLTIQVKAGFISSSDVIADRIEVNTENSTVYLMGLVTIEEAQAAVDIARNVHGVKKVVKVFEYPQTNSN</sequence>
<dbReference type="Proteomes" id="UP001178148">
    <property type="component" value="Unassembled WGS sequence"/>
</dbReference>
<reference evidence="3 4" key="1">
    <citation type="journal article" date="2023" name="bioRxiv">
        <title>An intranuclear bacterial parasite of deep-sea mussels expresses apoptosis inhibitors acquired from its host.</title>
        <authorList>
            <person name="Gonzalez Porras M.A."/>
            <person name="Assie A."/>
            <person name="Tietjen M."/>
            <person name="Violette M."/>
            <person name="Kleiner M."/>
            <person name="Gruber-Vodicka H."/>
            <person name="Dubilier N."/>
            <person name="Leisch N."/>
        </authorList>
    </citation>
    <scope>NUCLEOTIDE SEQUENCE [LARGE SCALE GENOMIC DNA]</scope>
    <source>
        <strain evidence="3">IAP13</strain>
    </source>
</reference>
<evidence type="ECO:0000259" key="2">
    <source>
        <dbReference type="PROSITE" id="PS50914"/>
    </source>
</evidence>
<dbReference type="PROSITE" id="PS50914">
    <property type="entry name" value="BON"/>
    <property type="match status" value="2"/>
</dbReference>
<comment type="caution">
    <text evidence="3">The sequence shown here is derived from an EMBL/GenBank/DDBJ whole genome shotgun (WGS) entry which is preliminary data.</text>
</comment>
<dbReference type="PANTHER" id="PTHR34606:SF4">
    <property type="entry name" value="OUTER MEMBRANE LIPOPROTEIN DOLP"/>
    <property type="match status" value="1"/>
</dbReference>
<keyword evidence="4" id="KW-1185">Reference proteome</keyword>
<evidence type="ECO:0000313" key="4">
    <source>
        <dbReference type="Proteomes" id="UP001178148"/>
    </source>
</evidence>
<proteinExistence type="predicted"/>
<accession>A0AA90SCD6</accession>
<gene>
    <name evidence="3" type="ORF">QS748_01500</name>
</gene>
<dbReference type="InterPro" id="IPR051686">
    <property type="entry name" value="Lipoprotein_DolP"/>
</dbReference>
<dbReference type="EMBL" id="JASXSV010000001">
    <property type="protein sequence ID" value="MDP0587937.1"/>
    <property type="molecule type" value="Genomic_DNA"/>
</dbReference>
<evidence type="ECO:0000256" key="1">
    <source>
        <dbReference type="ARBA" id="ARBA00022729"/>
    </source>
</evidence>
<keyword evidence="1" id="KW-0732">Signal</keyword>
<feature type="domain" description="BON" evidence="2">
    <location>
        <begin position="123"/>
        <end position="190"/>
    </location>
</feature>
<dbReference type="SMART" id="SM00749">
    <property type="entry name" value="BON"/>
    <property type="match status" value="1"/>
</dbReference>
<dbReference type="InterPro" id="IPR014004">
    <property type="entry name" value="Transpt-assoc_nodulatn_dom_bac"/>
</dbReference>
<dbReference type="AlphaFoldDB" id="A0AA90SCD6"/>
<dbReference type="PANTHER" id="PTHR34606">
    <property type="entry name" value="BON DOMAIN-CONTAINING PROTEIN"/>
    <property type="match status" value="1"/>
</dbReference>
<feature type="domain" description="BON" evidence="2">
    <location>
        <begin position="45"/>
        <end position="114"/>
    </location>
</feature>
<evidence type="ECO:0000313" key="3">
    <source>
        <dbReference type="EMBL" id="MDP0587937.1"/>
    </source>
</evidence>
<dbReference type="InterPro" id="IPR007055">
    <property type="entry name" value="BON_dom"/>
</dbReference>
<name>A0AA90SCD6_9GAMM</name>
<dbReference type="Pfam" id="PF04972">
    <property type="entry name" value="BON"/>
    <property type="match status" value="2"/>
</dbReference>
<protein>
    <submittedName>
        <fullName evidence="3">BON domain-containing protein</fullName>
    </submittedName>
</protein>